<accession>A0AAV3MAM0</accession>
<evidence type="ECO:0000256" key="3">
    <source>
        <dbReference type="ARBA" id="ARBA00022729"/>
    </source>
</evidence>
<organism evidence="6 7">
    <name type="scientific">Providencia alcalifaciens 205/92</name>
    <dbReference type="NCBI Taxonomy" id="1256988"/>
    <lineage>
        <taxon>Bacteria</taxon>
        <taxon>Pseudomonadati</taxon>
        <taxon>Pseudomonadota</taxon>
        <taxon>Gammaproteobacteria</taxon>
        <taxon>Enterobacterales</taxon>
        <taxon>Morganellaceae</taxon>
        <taxon>Providencia</taxon>
    </lineage>
</organism>
<evidence type="ECO:0000256" key="4">
    <source>
        <dbReference type="ARBA" id="ARBA00023263"/>
    </source>
</evidence>
<evidence type="ECO:0000256" key="1">
    <source>
        <dbReference type="ARBA" id="ARBA00004561"/>
    </source>
</evidence>
<dbReference type="Pfam" id="PF00419">
    <property type="entry name" value="Fimbrial"/>
    <property type="match status" value="1"/>
</dbReference>
<keyword evidence="4" id="KW-0281">Fimbrium</keyword>
<dbReference type="Proteomes" id="UP000022311">
    <property type="component" value="Unassembled WGS sequence"/>
</dbReference>
<comment type="caution">
    <text evidence="6">The sequence shown here is derived from an EMBL/GenBank/DDBJ whole genome shotgun (WGS) entry which is preliminary data.</text>
</comment>
<gene>
    <name evidence="6" type="ORF">HMPREF1563_1046</name>
</gene>
<dbReference type="EMBL" id="JALD01000003">
    <property type="protein sequence ID" value="EUD12901.1"/>
    <property type="molecule type" value="Genomic_DNA"/>
</dbReference>
<dbReference type="PANTHER" id="PTHR33420">
    <property type="entry name" value="FIMBRIAL SUBUNIT ELFA-RELATED"/>
    <property type="match status" value="1"/>
</dbReference>
<keyword evidence="3" id="KW-0732">Signal</keyword>
<dbReference type="InterPro" id="IPR008966">
    <property type="entry name" value="Adhesion_dom_sf"/>
</dbReference>
<proteinExistence type="inferred from homology"/>
<comment type="subcellular location">
    <subcellularLocation>
        <location evidence="1">Fimbrium</location>
    </subcellularLocation>
</comment>
<dbReference type="GO" id="GO:0009289">
    <property type="term" value="C:pilus"/>
    <property type="evidence" value="ECO:0007669"/>
    <property type="project" value="UniProtKB-SubCell"/>
</dbReference>
<dbReference type="GeneID" id="57291585"/>
<dbReference type="InterPro" id="IPR000259">
    <property type="entry name" value="Adhesion_dom_fimbrial"/>
</dbReference>
<dbReference type="Gene3D" id="2.60.40.1090">
    <property type="entry name" value="Fimbrial-type adhesion domain"/>
    <property type="match status" value="1"/>
</dbReference>
<dbReference type="InterPro" id="IPR050263">
    <property type="entry name" value="Bact_Fimbrial_Adh_Pro"/>
</dbReference>
<protein>
    <submittedName>
        <fullName evidence="6">Fimbrial protein</fullName>
    </submittedName>
</protein>
<dbReference type="RefSeq" id="WP_006659635.1">
    <property type="nucleotide sequence ID" value="NZ_JALD01000003.1"/>
</dbReference>
<dbReference type="GO" id="GO:0043709">
    <property type="term" value="P:cell adhesion involved in single-species biofilm formation"/>
    <property type="evidence" value="ECO:0007669"/>
    <property type="project" value="TreeGrafter"/>
</dbReference>
<reference evidence="6 7" key="1">
    <citation type="submission" date="2014-01" db="EMBL/GenBank/DDBJ databases">
        <authorList>
            <person name="Durkin A.S."/>
            <person name="McCorrison J."/>
            <person name="Torralba M."/>
            <person name="Gillis M."/>
            <person name="Haft D.H."/>
            <person name="Methe B."/>
            <person name="Sutton G."/>
            <person name="Nelson K.E."/>
        </authorList>
    </citation>
    <scope>NUCLEOTIDE SEQUENCE [LARGE SCALE GENOMIC DNA]</scope>
    <source>
        <strain evidence="6 7">205/92</strain>
    </source>
</reference>
<evidence type="ECO:0000313" key="6">
    <source>
        <dbReference type="EMBL" id="EUD12901.1"/>
    </source>
</evidence>
<feature type="domain" description="Fimbrial-type adhesion" evidence="5">
    <location>
        <begin position="191"/>
        <end position="325"/>
    </location>
</feature>
<name>A0AAV3MAM0_9GAMM</name>
<sequence>MKKFIIQFTCTIGCLFLYSGYGYSAACAKNANLNNRTEYIPARTYTIQYDDSSTKVLDTIKLTYGTAPLPVTANPSGCYNIGLQLLNSPPITNTTISTSISGITFTAETAALKVSQPISVWQNSGTSLNINSPSWEIKVQKTGYVRTGGTVNARTIGTLQGLGNENGVNTRWNWNLTTAILPANTMKIIVLSCSLKNNQNTYNINMGDWYDTQFKNINDTQGTVDIPISLSCLSGTNIKVTVTSDNIDNAANGRLGLVGANSAKGIAVQLLNNAGSPITLNQQFTQQDGVTQADYIFGWKARYIKTAATVTPGTANANATVNILYE</sequence>
<evidence type="ECO:0000259" key="5">
    <source>
        <dbReference type="Pfam" id="PF00419"/>
    </source>
</evidence>
<dbReference type="AlphaFoldDB" id="A0AAV3MAM0"/>
<dbReference type="PANTHER" id="PTHR33420:SF3">
    <property type="entry name" value="FIMBRIAL SUBUNIT ELFA"/>
    <property type="match status" value="1"/>
</dbReference>
<evidence type="ECO:0000256" key="2">
    <source>
        <dbReference type="ARBA" id="ARBA00006671"/>
    </source>
</evidence>
<dbReference type="InterPro" id="IPR036937">
    <property type="entry name" value="Adhesion_dom_fimbrial_sf"/>
</dbReference>
<dbReference type="SUPFAM" id="SSF49401">
    <property type="entry name" value="Bacterial adhesins"/>
    <property type="match status" value="1"/>
</dbReference>
<comment type="similarity">
    <text evidence="2">Belongs to the fimbrial protein family.</text>
</comment>
<evidence type="ECO:0000313" key="7">
    <source>
        <dbReference type="Proteomes" id="UP000022311"/>
    </source>
</evidence>